<dbReference type="InterPro" id="IPR000412">
    <property type="entry name" value="ABC_2_transport"/>
</dbReference>
<protein>
    <recommendedName>
        <fullName evidence="6">Transport permease protein</fullName>
    </recommendedName>
</protein>
<reference evidence="8 9" key="1">
    <citation type="submission" date="2019-02" db="EMBL/GenBank/DDBJ databases">
        <title>Kribbella capetownensis sp. nov. and Kribbella speibonae sp. nov., isolated from soil.</title>
        <authorList>
            <person name="Curtis S.M."/>
            <person name="Norton I."/>
            <person name="Everest G.J."/>
            <person name="Meyers P.R."/>
        </authorList>
    </citation>
    <scope>NUCLEOTIDE SEQUENCE [LARGE SCALE GENOMIC DNA]</scope>
    <source>
        <strain evidence="8 9">YM53</strain>
    </source>
</reference>
<dbReference type="PANTHER" id="PTHR43229">
    <property type="entry name" value="NODULATION PROTEIN J"/>
    <property type="match status" value="1"/>
</dbReference>
<comment type="caution">
    <text evidence="6">Lacks conserved residue(s) required for the propagation of feature annotation.</text>
</comment>
<comment type="subcellular location">
    <subcellularLocation>
        <location evidence="6">Cell membrane</location>
        <topology evidence="6">Multi-pass membrane protein</topology>
    </subcellularLocation>
    <subcellularLocation>
        <location evidence="1">Membrane</location>
        <topology evidence="1">Multi-pass membrane protein</topology>
    </subcellularLocation>
</comment>
<evidence type="ECO:0000256" key="6">
    <source>
        <dbReference type="RuleBase" id="RU361157"/>
    </source>
</evidence>
<comment type="caution">
    <text evidence="8">The sequence shown here is derived from an EMBL/GenBank/DDBJ whole genome shotgun (WGS) entry which is preliminary data.</text>
</comment>
<accession>A0A4R0JPC9</accession>
<dbReference type="OrthoDB" id="9778589at2"/>
<proteinExistence type="inferred from homology"/>
<feature type="transmembrane region" description="Helical" evidence="6">
    <location>
        <begin position="36"/>
        <end position="60"/>
    </location>
</feature>
<feature type="transmembrane region" description="Helical" evidence="6">
    <location>
        <begin position="240"/>
        <end position="260"/>
    </location>
</feature>
<organism evidence="8 9">
    <name type="scientific">Kribbella capetownensis</name>
    <dbReference type="NCBI Taxonomy" id="1572659"/>
    <lineage>
        <taxon>Bacteria</taxon>
        <taxon>Bacillati</taxon>
        <taxon>Actinomycetota</taxon>
        <taxon>Actinomycetes</taxon>
        <taxon>Propionibacteriales</taxon>
        <taxon>Kribbellaceae</taxon>
        <taxon>Kribbella</taxon>
    </lineage>
</organism>
<dbReference type="RefSeq" id="WP_131516522.1">
    <property type="nucleotide sequence ID" value="NZ_SJKD01000006.1"/>
</dbReference>
<keyword evidence="5" id="KW-0046">Antibiotic resistance</keyword>
<dbReference type="EMBL" id="SJKD01000006">
    <property type="protein sequence ID" value="TCC46788.1"/>
    <property type="molecule type" value="Genomic_DNA"/>
</dbReference>
<dbReference type="PROSITE" id="PS51012">
    <property type="entry name" value="ABC_TM2"/>
    <property type="match status" value="1"/>
</dbReference>
<name>A0A4R0JPC9_9ACTN</name>
<dbReference type="GO" id="GO:0046677">
    <property type="term" value="P:response to antibiotic"/>
    <property type="evidence" value="ECO:0007669"/>
    <property type="project" value="UniProtKB-KW"/>
</dbReference>
<keyword evidence="3 6" id="KW-1133">Transmembrane helix</keyword>
<evidence type="ECO:0000256" key="2">
    <source>
        <dbReference type="ARBA" id="ARBA00022692"/>
    </source>
</evidence>
<dbReference type="GO" id="GO:0043190">
    <property type="term" value="C:ATP-binding cassette (ABC) transporter complex"/>
    <property type="evidence" value="ECO:0007669"/>
    <property type="project" value="InterPro"/>
</dbReference>
<feature type="transmembrane region" description="Helical" evidence="6">
    <location>
        <begin position="127"/>
        <end position="148"/>
    </location>
</feature>
<evidence type="ECO:0000259" key="7">
    <source>
        <dbReference type="PROSITE" id="PS51012"/>
    </source>
</evidence>
<keyword evidence="6" id="KW-1003">Cell membrane</keyword>
<comment type="similarity">
    <text evidence="6">Belongs to the ABC-2 integral membrane protein family.</text>
</comment>
<evidence type="ECO:0000256" key="3">
    <source>
        <dbReference type="ARBA" id="ARBA00022989"/>
    </source>
</evidence>
<dbReference type="InterPro" id="IPR047817">
    <property type="entry name" value="ABC2_TM_bact-type"/>
</dbReference>
<gene>
    <name evidence="8" type="ORF">E0H75_27500</name>
</gene>
<keyword evidence="9" id="KW-1185">Reference proteome</keyword>
<keyword evidence="6" id="KW-0813">Transport</keyword>
<dbReference type="PRINTS" id="PR00164">
    <property type="entry name" value="ABC2TRNSPORT"/>
</dbReference>
<dbReference type="InterPro" id="IPR013525">
    <property type="entry name" value="ABC2_TM"/>
</dbReference>
<evidence type="ECO:0000313" key="9">
    <source>
        <dbReference type="Proteomes" id="UP000293342"/>
    </source>
</evidence>
<dbReference type="InterPro" id="IPR051784">
    <property type="entry name" value="Nod_factor_ABC_transporter"/>
</dbReference>
<dbReference type="AlphaFoldDB" id="A0A4R0JPC9"/>
<keyword evidence="4 6" id="KW-0472">Membrane</keyword>
<feature type="transmembrane region" description="Helical" evidence="6">
    <location>
        <begin position="72"/>
        <end position="93"/>
    </location>
</feature>
<feature type="transmembrane region" description="Helical" evidence="6">
    <location>
        <begin position="154"/>
        <end position="177"/>
    </location>
</feature>
<dbReference type="Pfam" id="PF01061">
    <property type="entry name" value="ABC2_membrane"/>
    <property type="match status" value="1"/>
</dbReference>
<evidence type="ECO:0000313" key="8">
    <source>
        <dbReference type="EMBL" id="TCC46788.1"/>
    </source>
</evidence>
<keyword evidence="2 6" id="KW-0812">Transmembrane</keyword>
<evidence type="ECO:0000256" key="5">
    <source>
        <dbReference type="ARBA" id="ARBA00023251"/>
    </source>
</evidence>
<dbReference type="PANTHER" id="PTHR43229:SF2">
    <property type="entry name" value="NODULATION PROTEIN J"/>
    <property type="match status" value="1"/>
</dbReference>
<sequence>MTTLTARVVPLPARVLGGGGGRHIVERNFLLYRRSWIVFLSGFFEPLFYLLSIGIGVAQLVGDFTLSDGTTIGYAAFVAPAMLASSAMNGAIFDSTYNIFFRMKYAKLYDSILATPLRPWDIATGEVTWALLRGACYSAMFIVVMLGMGLITSWWALLALPTSVLIALAFAGAGMALTTFMRSWQDFEFVQLAAMPMFLFSATFYPVETYPEAIRWLVEITPLYQGVVIERALTTGTVGWFLLVHAFYLAAMGTIGMYIASQRLGKLLLK</sequence>
<evidence type="ECO:0000256" key="4">
    <source>
        <dbReference type="ARBA" id="ARBA00023136"/>
    </source>
</evidence>
<dbReference type="PIRSF" id="PIRSF006648">
    <property type="entry name" value="DrrB"/>
    <property type="match status" value="1"/>
</dbReference>
<evidence type="ECO:0000256" key="1">
    <source>
        <dbReference type="ARBA" id="ARBA00004141"/>
    </source>
</evidence>
<dbReference type="Proteomes" id="UP000293342">
    <property type="component" value="Unassembled WGS sequence"/>
</dbReference>
<dbReference type="GO" id="GO:0140359">
    <property type="term" value="F:ABC-type transporter activity"/>
    <property type="evidence" value="ECO:0007669"/>
    <property type="project" value="InterPro"/>
</dbReference>
<feature type="domain" description="ABC transmembrane type-2" evidence="7">
    <location>
        <begin position="37"/>
        <end position="267"/>
    </location>
</feature>